<dbReference type="Proteomes" id="UP001303222">
    <property type="component" value="Unassembled WGS sequence"/>
</dbReference>
<dbReference type="PANTHER" id="PTHR28260:SF1">
    <property type="entry name" value="SPINDLE POLE BODY COMPONENT SPC105"/>
    <property type="match status" value="1"/>
</dbReference>
<keyword evidence="1" id="KW-0175">Coiled coil</keyword>
<dbReference type="InterPro" id="IPR013253">
    <property type="entry name" value="Spc7_domain"/>
</dbReference>
<feature type="coiled-coil region" evidence="1">
    <location>
        <begin position="1117"/>
        <end position="1190"/>
    </location>
</feature>
<reference evidence="4" key="1">
    <citation type="journal article" date="2023" name="Mol. Phylogenet. Evol.">
        <title>Genome-scale phylogeny and comparative genomics of the fungal order Sordariales.</title>
        <authorList>
            <person name="Hensen N."/>
            <person name="Bonometti L."/>
            <person name="Westerberg I."/>
            <person name="Brannstrom I.O."/>
            <person name="Guillou S."/>
            <person name="Cros-Aarteil S."/>
            <person name="Calhoun S."/>
            <person name="Haridas S."/>
            <person name="Kuo A."/>
            <person name="Mondo S."/>
            <person name="Pangilinan J."/>
            <person name="Riley R."/>
            <person name="LaButti K."/>
            <person name="Andreopoulos B."/>
            <person name="Lipzen A."/>
            <person name="Chen C."/>
            <person name="Yan M."/>
            <person name="Daum C."/>
            <person name="Ng V."/>
            <person name="Clum A."/>
            <person name="Steindorff A."/>
            <person name="Ohm R.A."/>
            <person name="Martin F."/>
            <person name="Silar P."/>
            <person name="Natvig D.O."/>
            <person name="Lalanne C."/>
            <person name="Gautier V."/>
            <person name="Ament-Velasquez S.L."/>
            <person name="Kruys A."/>
            <person name="Hutchinson M.I."/>
            <person name="Powell A.J."/>
            <person name="Barry K."/>
            <person name="Miller A.N."/>
            <person name="Grigoriev I.V."/>
            <person name="Debuchy R."/>
            <person name="Gladieux P."/>
            <person name="Hiltunen Thoren M."/>
            <person name="Johannesson H."/>
        </authorList>
    </citation>
    <scope>NUCLEOTIDE SEQUENCE</scope>
    <source>
        <strain evidence="4">CBS 626.80</strain>
    </source>
</reference>
<gene>
    <name evidence="4" type="ORF">QBC32DRAFT_117290</name>
</gene>
<feature type="compositionally biased region" description="Polar residues" evidence="2">
    <location>
        <begin position="876"/>
        <end position="913"/>
    </location>
</feature>
<feature type="domain" description="Spc7 kinetochore protein" evidence="3">
    <location>
        <begin position="937"/>
        <end position="1255"/>
    </location>
</feature>
<feature type="compositionally biased region" description="Basic and acidic residues" evidence="2">
    <location>
        <begin position="128"/>
        <end position="158"/>
    </location>
</feature>
<feature type="compositionally biased region" description="Low complexity" evidence="2">
    <location>
        <begin position="538"/>
        <end position="552"/>
    </location>
</feature>
<accession>A0AAN6NYT4</accession>
<feature type="region of interest" description="Disordered" evidence="2">
    <location>
        <begin position="1373"/>
        <end position="1397"/>
    </location>
</feature>
<feature type="compositionally biased region" description="Low complexity" evidence="2">
    <location>
        <begin position="1377"/>
        <end position="1393"/>
    </location>
</feature>
<feature type="compositionally biased region" description="Polar residues" evidence="2">
    <location>
        <begin position="94"/>
        <end position="118"/>
    </location>
</feature>
<dbReference type="GO" id="GO:0034501">
    <property type="term" value="P:protein localization to kinetochore"/>
    <property type="evidence" value="ECO:0007669"/>
    <property type="project" value="TreeGrafter"/>
</dbReference>
<feature type="compositionally biased region" description="Acidic residues" evidence="2">
    <location>
        <begin position="839"/>
        <end position="848"/>
    </location>
</feature>
<name>A0AAN6NYT4_9PEZI</name>
<feature type="region of interest" description="Disordered" evidence="2">
    <location>
        <begin position="1474"/>
        <end position="1506"/>
    </location>
</feature>
<dbReference type="PANTHER" id="PTHR28260">
    <property type="entry name" value="SPINDLE POLE BODY COMPONENT SPC105"/>
    <property type="match status" value="1"/>
</dbReference>
<feature type="compositionally biased region" description="Polar residues" evidence="2">
    <location>
        <begin position="338"/>
        <end position="348"/>
    </location>
</feature>
<evidence type="ECO:0000256" key="2">
    <source>
        <dbReference type="SAM" id="MobiDB-lite"/>
    </source>
</evidence>
<feature type="compositionally biased region" description="Low complexity" evidence="2">
    <location>
        <begin position="188"/>
        <end position="212"/>
    </location>
</feature>
<dbReference type="GO" id="GO:0000776">
    <property type="term" value="C:kinetochore"/>
    <property type="evidence" value="ECO:0007669"/>
    <property type="project" value="TreeGrafter"/>
</dbReference>
<dbReference type="GO" id="GO:1990758">
    <property type="term" value="P:mitotic sister chromatid biorientation"/>
    <property type="evidence" value="ECO:0007669"/>
    <property type="project" value="TreeGrafter"/>
</dbReference>
<feature type="compositionally biased region" description="Low complexity" evidence="2">
    <location>
        <begin position="1436"/>
        <end position="1454"/>
    </location>
</feature>
<reference evidence="4" key="2">
    <citation type="submission" date="2023-06" db="EMBL/GenBank/DDBJ databases">
        <authorList>
            <consortium name="Lawrence Berkeley National Laboratory"/>
            <person name="Mondo S.J."/>
            <person name="Hensen N."/>
            <person name="Bonometti L."/>
            <person name="Westerberg I."/>
            <person name="Brannstrom I.O."/>
            <person name="Guillou S."/>
            <person name="Cros-Aarteil S."/>
            <person name="Calhoun S."/>
            <person name="Haridas S."/>
            <person name="Kuo A."/>
            <person name="Pangilinan J."/>
            <person name="Riley R."/>
            <person name="Labutti K."/>
            <person name="Andreopoulos B."/>
            <person name="Lipzen A."/>
            <person name="Chen C."/>
            <person name="Yanf M."/>
            <person name="Daum C."/>
            <person name="Ng V."/>
            <person name="Clum A."/>
            <person name="Steindorff A."/>
            <person name="Ohm R."/>
            <person name="Martin F."/>
            <person name="Silar P."/>
            <person name="Natvig D."/>
            <person name="Lalanne C."/>
            <person name="Gautier V."/>
            <person name="Ament-Velasquez S.L."/>
            <person name="Kruys A."/>
            <person name="Hutchinson M.I."/>
            <person name="Powell A.J."/>
            <person name="Barry K."/>
            <person name="Miller A.N."/>
            <person name="Grigoriev I.V."/>
            <person name="Debuchy R."/>
            <person name="Gladieux P."/>
            <person name="Thoren M.H."/>
            <person name="Johannesson H."/>
        </authorList>
    </citation>
    <scope>NUCLEOTIDE SEQUENCE</scope>
    <source>
        <strain evidence="4">CBS 626.80</strain>
    </source>
</reference>
<keyword evidence="5" id="KW-1185">Reference proteome</keyword>
<feature type="compositionally biased region" description="Polar residues" evidence="2">
    <location>
        <begin position="473"/>
        <end position="482"/>
    </location>
</feature>
<feature type="compositionally biased region" description="Low complexity" evidence="2">
    <location>
        <begin position="669"/>
        <end position="678"/>
    </location>
</feature>
<dbReference type="Pfam" id="PF08317">
    <property type="entry name" value="Spc7"/>
    <property type="match status" value="1"/>
</dbReference>
<feature type="region of interest" description="Disordered" evidence="2">
    <location>
        <begin position="1"/>
        <end position="290"/>
    </location>
</feature>
<organism evidence="4 5">
    <name type="scientific">Pseudoneurospora amorphoporcata</name>
    <dbReference type="NCBI Taxonomy" id="241081"/>
    <lineage>
        <taxon>Eukaryota</taxon>
        <taxon>Fungi</taxon>
        <taxon>Dikarya</taxon>
        <taxon>Ascomycota</taxon>
        <taxon>Pezizomycotina</taxon>
        <taxon>Sordariomycetes</taxon>
        <taxon>Sordariomycetidae</taxon>
        <taxon>Sordariales</taxon>
        <taxon>Sordariaceae</taxon>
        <taxon>Pseudoneurospora</taxon>
    </lineage>
</organism>
<dbReference type="SMART" id="SM01315">
    <property type="entry name" value="Spc7_N"/>
    <property type="match status" value="1"/>
</dbReference>
<evidence type="ECO:0000313" key="5">
    <source>
        <dbReference type="Proteomes" id="UP001303222"/>
    </source>
</evidence>
<dbReference type="Gene3D" id="1.20.5.340">
    <property type="match status" value="1"/>
</dbReference>
<feature type="region of interest" description="Disordered" evidence="2">
    <location>
        <begin position="322"/>
        <end position="385"/>
    </location>
</feature>
<dbReference type="InterPro" id="IPR033338">
    <property type="entry name" value="Spc105/Spc7"/>
</dbReference>
<comment type="caution">
    <text evidence="4">The sequence shown here is derived from an EMBL/GenBank/DDBJ whole genome shotgun (WGS) entry which is preliminary data.</text>
</comment>
<feature type="region of interest" description="Disordered" evidence="2">
    <location>
        <begin position="530"/>
        <end position="678"/>
    </location>
</feature>
<evidence type="ECO:0000259" key="3">
    <source>
        <dbReference type="SMART" id="SM00787"/>
    </source>
</evidence>
<feature type="compositionally biased region" description="Polar residues" evidence="2">
    <location>
        <begin position="1482"/>
        <end position="1499"/>
    </location>
</feature>
<feature type="region of interest" description="Disordered" evidence="2">
    <location>
        <begin position="770"/>
        <end position="793"/>
    </location>
</feature>
<feature type="region of interest" description="Disordered" evidence="2">
    <location>
        <begin position="836"/>
        <end position="919"/>
    </location>
</feature>
<evidence type="ECO:0000313" key="4">
    <source>
        <dbReference type="EMBL" id="KAK3953501.1"/>
    </source>
</evidence>
<dbReference type="GO" id="GO:0007094">
    <property type="term" value="P:mitotic spindle assembly checkpoint signaling"/>
    <property type="evidence" value="ECO:0007669"/>
    <property type="project" value="TreeGrafter"/>
</dbReference>
<feature type="region of interest" description="Disordered" evidence="2">
    <location>
        <begin position="401"/>
        <end position="426"/>
    </location>
</feature>
<sequence length="1506" mass="164234">MTSQQDVTLPPTRIPRKSISGGSPTKKRAEKDNATVDIGAIGAGRKKMRSKSMGPGSLDILKSGNGNRRASLAVPSRPPPRSILKPTSLPEIPTFNTFKSRQAGSQVGGTDQSTSSFDSGEGGTKVAVRTEEEQQAAAREREEKERAQIEKDNNERREARRKSLANRRVSFAAEATLHTFHEIELPQDSTTSTDTPRRASSSTAAPSPAPSTLEASKPPSSPDNAEDDTIAYDSDLEHADSVAEIQAEEMTGSSDDSDVEDGTMLTVEAEEMTSASIATPRSHFSADSSGDLDENLRLAARQAVTQRLDEDEEVIAGFAGWGKKNNAQGSSSQGSGQNTHSSFTQGDQGSDMDMDADMDMTTAVGGIIRQKSSSPERDDDDDMDMSMDVTKAIGGIIAQPISSTVQEHNVRPGSRSPGDPASLGDRTMGLTTAVGGIRRSRASDASQFDTDALEDMSMEITTAIGAVLGGTSFGNAPQQPRPTTNTGTNDEEDDASMMDMTVSVGQILRDRPLNEANDTQAMDITTAVGGITKPAPAPQQGSTSQTTTGPTAKENIRPLTSTAVIRTSPKRRRSAVVDENGSPGLAAFHDNGLRQTLPPASSAAAGDLSNDAPSSPLQSSPLRSSPTRILPTRSSPDRRPLARQPSPGNAPATHPGTPVSRPAPRMIGSRSSSPVRVVSPMVKTTPLSLKSKLFRQDPSTGLNTPRIVLTPQNRRLSGVGADRPGLGSPKVAEIIDGRDSIGETAPDFVSSQPDGQRRAVAFADPRVMEAELDKERREEEERENSRRILEREADGERDATVNLMEMIQGLTPKKKPLRGRKSLAVGSARGLLGKRPVELDQDVEEDTPEKDGVKRLKGHQGSPVKNIRLQAPPSKAETTTGRETVSESLDQTNINTVTPTIPSSPTRASTPRNQGRFKDVANDQPTITMDFDHTGPIDENAVQQDDDGERIHLQDFLNMTSIRFMELTTTKRRHTIAPGTSRDSTSAEDKDVTFESCVVAGACTVPMLELYQHSCRELKKYISEGRRIVRDIETETFVENPPLFKEYISATPELKLLMDNQFKNVKSHARLLSKAMWYEWRMKLQEGLKEGLFKISEGMDKDDELLGKQQELLSSVLPGLTKRYGALERELENLEDVERELEDCDPQDLEDARAELKELDGTIAEKSKKIEELRQQVEEYQTGVQSLAEQKQHCLDEITAADKIREECRGWSSTEISSLKARVDELEKKSGWAINKIEGSVLFMTYKREIELAFDLASFKAHNKQGPVIEIRYIANKRERNVIPLTPERKFFMECISSHFQGLSHSSLSVNRLLTMVSDAWDKADAAAEQIRLLNLTFPTKVTRTSATTLEVRSSLLLAPLQTRVEVSLTIAKTPGNSSSSSNNNNNNNNNSNDSLEVKVTPDAQVIYGEQFTKSKLNDFLKNKLGKQVLGRKVEQQQQATGGSSKKKQQQQQQQSQEWSEVVLELYKRLLAKGAKVGHAAQTPQANGSAIPQPQQGMQAQGVALK</sequence>
<evidence type="ECO:0000256" key="1">
    <source>
        <dbReference type="SAM" id="Coils"/>
    </source>
</evidence>
<dbReference type="EMBL" id="MU859104">
    <property type="protein sequence ID" value="KAK3953501.1"/>
    <property type="molecule type" value="Genomic_DNA"/>
</dbReference>
<dbReference type="Pfam" id="PF18210">
    <property type="entry name" value="Knl1_RWD_C"/>
    <property type="match status" value="1"/>
</dbReference>
<dbReference type="Pfam" id="PF15402">
    <property type="entry name" value="MELT_2"/>
    <property type="match status" value="6"/>
</dbReference>
<protein>
    <recommendedName>
        <fullName evidence="3">Spc7 kinetochore protein domain-containing protein</fullName>
    </recommendedName>
</protein>
<dbReference type="InterPro" id="IPR040850">
    <property type="entry name" value="Knl1_RWD_C"/>
</dbReference>
<feature type="region of interest" description="Disordered" evidence="2">
    <location>
        <begin position="469"/>
        <end position="494"/>
    </location>
</feature>
<feature type="compositionally biased region" description="Low complexity" evidence="2">
    <location>
        <begin position="328"/>
        <end position="337"/>
    </location>
</feature>
<feature type="compositionally biased region" description="Low complexity" evidence="2">
    <location>
        <begin position="613"/>
        <end position="626"/>
    </location>
</feature>
<dbReference type="SMART" id="SM00787">
    <property type="entry name" value="Spc7"/>
    <property type="match status" value="1"/>
</dbReference>
<proteinExistence type="predicted"/>
<feature type="region of interest" description="Disordered" evidence="2">
    <location>
        <begin position="1433"/>
        <end position="1454"/>
    </location>
</feature>